<dbReference type="EC" id="3.1.3.5" evidence="9"/>
<reference evidence="9 10" key="1">
    <citation type="submission" date="2023-07" db="EMBL/GenBank/DDBJ databases">
        <title>Sequencing the genomes of 1000 actinobacteria strains.</title>
        <authorList>
            <person name="Klenk H.-P."/>
        </authorList>
    </citation>
    <scope>NUCLEOTIDE SEQUENCE [LARGE SCALE GENOMIC DNA]</scope>
    <source>
        <strain evidence="9 10">DSM 15539</strain>
    </source>
</reference>
<dbReference type="RefSeq" id="WP_309956158.1">
    <property type="nucleotide sequence ID" value="NZ_JAVDUJ010000001.1"/>
</dbReference>
<keyword evidence="6" id="KW-1133">Transmembrane helix</keyword>
<organism evidence="9 10">
    <name type="scientific">Arcanobacterium hippocoleae</name>
    <dbReference type="NCBI Taxonomy" id="149017"/>
    <lineage>
        <taxon>Bacteria</taxon>
        <taxon>Bacillati</taxon>
        <taxon>Actinomycetota</taxon>
        <taxon>Actinomycetes</taxon>
        <taxon>Actinomycetales</taxon>
        <taxon>Actinomycetaceae</taxon>
        <taxon>Arcanobacterium</taxon>
    </lineage>
</organism>
<dbReference type="Gene3D" id="3.90.780.10">
    <property type="entry name" value="5'-Nucleotidase, C-terminal domain"/>
    <property type="match status" value="1"/>
</dbReference>
<accession>A0ABU1T264</accession>
<keyword evidence="2" id="KW-0964">Secreted</keyword>
<keyword evidence="9" id="KW-0378">Hydrolase</keyword>
<dbReference type="InterPro" id="IPR029052">
    <property type="entry name" value="Metallo-depent_PP-like"/>
</dbReference>
<feature type="chain" id="PRO_5047414924" evidence="7">
    <location>
        <begin position="28"/>
        <end position="793"/>
    </location>
</feature>
<comment type="caution">
    <text evidence="9">The sequence shown here is derived from an EMBL/GenBank/DDBJ whole genome shotgun (WGS) entry which is preliminary data.</text>
</comment>
<evidence type="ECO:0000313" key="9">
    <source>
        <dbReference type="EMBL" id="MDR6939472.1"/>
    </source>
</evidence>
<evidence type="ECO:0000256" key="7">
    <source>
        <dbReference type="SAM" id="SignalP"/>
    </source>
</evidence>
<feature type="compositionally biased region" description="Low complexity" evidence="5">
    <location>
        <begin position="36"/>
        <end position="84"/>
    </location>
</feature>
<sequence length="793" mass="82435">MKIPMKRLTISAIAALSLLLAPQSALAATDTPGAGTNTGTAATGATATAPTSPTTGTETANPSTPSAAADSTPAAGSAAASTSADQTNPNLVTIDLYNLTDIHGHIEKKVDKKKNKVTEAGLSAMACYINKARQSNPNSQFTLLGDNIGASPFTSGSQNDNPTIAALNEMNVFASTIGNHEFDKGISALKDRFEGRNGFTKIKFPYLGANVKGLDPYLQPYQIWTSPSGVKVAFIGAIEDDVATKLAPGTVDELTFEKPAPVINKIAAELKTSKQADIVIAMFDNDVERSYPLMGEHVDGIMGGDTHKPYYFTQVKASDGHTLSATASGSFTDNLSNLQFVYDRQSGKVVSSKAIQISADTVAACGTDPKVEAIVSAATKKAEAKKSEVVARNFANFYRGVQAQGENRGTESTLGGLIADSMKHSFKQLDGKPIDIGIINAGGIRADLTPQDGNLTVGDIFATQPFSNEVGYVKMTGAQFKTLLEQQWKKLGKNSSRPMLKLGLSANVKYTFDPAKPMGERITSILIDGKQIDPAKVYSVGSVTFLLAGGDSFDILKDPAIAKTLTPIAENLDRDSFQKYLAANPQVQPRSAVSSVGVTLNHKIDGLNVTASVDLRGLSFSHESEAQTKKVTVKLGTASATADVNNTLEDANAAKEKAIVTADGVGYLNKPIELTTTAKCAANAKSVFIPLTVLNEKGVELVSAAAGIGVHVPCPHAAAKPGTSSGNANIVGITNNAGATSAVVDANANNGQAKATNPRLAKTGSEAAGLLALALLAGILGLAGVAAARRKNA</sequence>
<dbReference type="Gene3D" id="3.60.21.10">
    <property type="match status" value="1"/>
</dbReference>
<keyword evidence="10" id="KW-1185">Reference proteome</keyword>
<evidence type="ECO:0000313" key="10">
    <source>
        <dbReference type="Proteomes" id="UP001266099"/>
    </source>
</evidence>
<dbReference type="EMBL" id="JAVDUJ010000001">
    <property type="protein sequence ID" value="MDR6939472.1"/>
    <property type="molecule type" value="Genomic_DNA"/>
</dbReference>
<feature type="region of interest" description="Disordered" evidence="5">
    <location>
        <begin position="36"/>
        <end position="85"/>
    </location>
</feature>
<feature type="domain" description="Gram-positive cocci surface proteins LPxTG" evidence="8">
    <location>
        <begin position="760"/>
        <end position="793"/>
    </location>
</feature>
<dbReference type="InterPro" id="IPR008334">
    <property type="entry name" value="5'-Nucleotdase_C"/>
</dbReference>
<keyword evidence="1" id="KW-0134">Cell wall</keyword>
<evidence type="ECO:0000256" key="3">
    <source>
        <dbReference type="ARBA" id="ARBA00022729"/>
    </source>
</evidence>
<protein>
    <submittedName>
        <fullName evidence="9">5'-nucleotidase</fullName>
        <ecNumber evidence="9">3.1.3.5</ecNumber>
    </submittedName>
</protein>
<dbReference type="Pfam" id="PF02872">
    <property type="entry name" value="5_nucleotid_C"/>
    <property type="match status" value="1"/>
</dbReference>
<evidence type="ECO:0000256" key="2">
    <source>
        <dbReference type="ARBA" id="ARBA00022525"/>
    </source>
</evidence>
<keyword evidence="4" id="KW-0572">Peptidoglycan-anchor</keyword>
<evidence type="ECO:0000256" key="4">
    <source>
        <dbReference type="ARBA" id="ARBA00023088"/>
    </source>
</evidence>
<dbReference type="GO" id="GO:0008253">
    <property type="term" value="F:5'-nucleotidase activity"/>
    <property type="evidence" value="ECO:0007669"/>
    <property type="project" value="UniProtKB-EC"/>
</dbReference>
<dbReference type="InterPro" id="IPR036907">
    <property type="entry name" value="5'-Nucleotdase_C_sf"/>
</dbReference>
<evidence type="ECO:0000256" key="5">
    <source>
        <dbReference type="SAM" id="MobiDB-lite"/>
    </source>
</evidence>
<evidence type="ECO:0000259" key="8">
    <source>
        <dbReference type="PROSITE" id="PS50847"/>
    </source>
</evidence>
<gene>
    <name evidence="9" type="ORF">J2S36_001015</name>
</gene>
<dbReference type="InterPro" id="IPR019931">
    <property type="entry name" value="LPXTG_anchor"/>
</dbReference>
<keyword evidence="3 7" id="KW-0732">Signal</keyword>
<dbReference type="InterPro" id="IPR006179">
    <property type="entry name" value="5_nucleotidase/apyrase"/>
</dbReference>
<keyword evidence="6" id="KW-0472">Membrane</keyword>
<feature type="signal peptide" evidence="7">
    <location>
        <begin position="1"/>
        <end position="27"/>
    </location>
</feature>
<proteinExistence type="predicted"/>
<name>A0ABU1T264_9ACTO</name>
<feature type="transmembrane region" description="Helical" evidence="6">
    <location>
        <begin position="767"/>
        <end position="788"/>
    </location>
</feature>
<dbReference type="PANTHER" id="PTHR11575:SF24">
    <property type="entry name" value="5'-NUCLEOTIDASE"/>
    <property type="match status" value="1"/>
</dbReference>
<dbReference type="PANTHER" id="PTHR11575">
    <property type="entry name" value="5'-NUCLEOTIDASE-RELATED"/>
    <property type="match status" value="1"/>
</dbReference>
<dbReference type="PRINTS" id="PR01607">
    <property type="entry name" value="APYRASEFAMLY"/>
</dbReference>
<dbReference type="Proteomes" id="UP001266099">
    <property type="component" value="Unassembled WGS sequence"/>
</dbReference>
<keyword evidence="6" id="KW-0812">Transmembrane</keyword>
<dbReference type="SUPFAM" id="SSF55816">
    <property type="entry name" value="5'-nucleotidase (syn. UDP-sugar hydrolase), C-terminal domain"/>
    <property type="match status" value="1"/>
</dbReference>
<evidence type="ECO:0000256" key="6">
    <source>
        <dbReference type="SAM" id="Phobius"/>
    </source>
</evidence>
<evidence type="ECO:0000256" key="1">
    <source>
        <dbReference type="ARBA" id="ARBA00022512"/>
    </source>
</evidence>
<dbReference type="PROSITE" id="PS50847">
    <property type="entry name" value="GRAM_POS_ANCHORING"/>
    <property type="match status" value="1"/>
</dbReference>
<dbReference type="SUPFAM" id="SSF56300">
    <property type="entry name" value="Metallo-dependent phosphatases"/>
    <property type="match status" value="1"/>
</dbReference>